<dbReference type="SMART" id="SM00326">
    <property type="entry name" value="SH3"/>
    <property type="match status" value="1"/>
</dbReference>
<dbReference type="Proteomes" id="UP000046393">
    <property type="component" value="Unplaced"/>
</dbReference>
<dbReference type="GO" id="GO:0014069">
    <property type="term" value="C:postsynaptic density"/>
    <property type="evidence" value="ECO:0007669"/>
    <property type="project" value="TreeGrafter"/>
</dbReference>
<feature type="domain" description="ADF-H" evidence="11">
    <location>
        <begin position="2"/>
        <end position="132"/>
    </location>
</feature>
<feature type="domain" description="SH3" evidence="10">
    <location>
        <begin position="391"/>
        <end position="451"/>
    </location>
</feature>
<dbReference type="GO" id="GO:0051015">
    <property type="term" value="F:actin filament binding"/>
    <property type="evidence" value="ECO:0007669"/>
    <property type="project" value="TreeGrafter"/>
</dbReference>
<proteinExistence type="inferred from homology"/>
<evidence type="ECO:0000259" key="10">
    <source>
        <dbReference type="PROSITE" id="PS50002"/>
    </source>
</evidence>
<keyword evidence="4" id="KW-0963">Cytoplasm</keyword>
<dbReference type="Gene3D" id="3.40.20.10">
    <property type="entry name" value="Severin"/>
    <property type="match status" value="1"/>
</dbReference>
<evidence type="ECO:0000256" key="7">
    <source>
        <dbReference type="ARBA" id="ARBA00023212"/>
    </source>
</evidence>
<dbReference type="SUPFAM" id="SSF50044">
    <property type="entry name" value="SH3-domain"/>
    <property type="match status" value="1"/>
</dbReference>
<dbReference type="WBParaSite" id="SMUV_0000798501-mRNA-1">
    <property type="protein sequence ID" value="SMUV_0000798501-mRNA-1"/>
    <property type="gene ID" value="SMUV_0000798501"/>
</dbReference>
<evidence type="ECO:0000256" key="8">
    <source>
        <dbReference type="PROSITE-ProRule" id="PRU00192"/>
    </source>
</evidence>
<evidence type="ECO:0000256" key="6">
    <source>
        <dbReference type="ARBA" id="ARBA00023203"/>
    </source>
</evidence>
<feature type="compositionally biased region" description="Basic and acidic residues" evidence="9">
    <location>
        <begin position="182"/>
        <end position="225"/>
    </location>
</feature>
<dbReference type="Pfam" id="PF14604">
    <property type="entry name" value="SH3_9"/>
    <property type="match status" value="1"/>
</dbReference>
<dbReference type="AlphaFoldDB" id="A0A158R5S8"/>
<dbReference type="GO" id="GO:0030427">
    <property type="term" value="C:site of polarized growth"/>
    <property type="evidence" value="ECO:0007669"/>
    <property type="project" value="TreeGrafter"/>
</dbReference>
<name>A0A158R5S8_9BILA</name>
<dbReference type="GO" id="GO:0098974">
    <property type="term" value="P:postsynaptic actin cytoskeleton organization"/>
    <property type="evidence" value="ECO:0007669"/>
    <property type="project" value="TreeGrafter"/>
</dbReference>
<comment type="similarity">
    <text evidence="2">Belongs to the ABP1 family.</text>
</comment>
<evidence type="ECO:0000256" key="2">
    <source>
        <dbReference type="ARBA" id="ARBA00011039"/>
    </source>
</evidence>
<keyword evidence="7" id="KW-0206">Cytoskeleton</keyword>
<organism evidence="12 13">
    <name type="scientific">Syphacia muris</name>
    <dbReference type="NCBI Taxonomy" id="451379"/>
    <lineage>
        <taxon>Eukaryota</taxon>
        <taxon>Metazoa</taxon>
        <taxon>Ecdysozoa</taxon>
        <taxon>Nematoda</taxon>
        <taxon>Chromadorea</taxon>
        <taxon>Rhabditida</taxon>
        <taxon>Spirurina</taxon>
        <taxon>Oxyuridomorpha</taxon>
        <taxon>Oxyuroidea</taxon>
        <taxon>Oxyuridae</taxon>
        <taxon>Syphacia</taxon>
    </lineage>
</organism>
<dbReference type="InterPro" id="IPR035717">
    <property type="entry name" value="Drebrin-like_SH3"/>
</dbReference>
<keyword evidence="5" id="KW-0175">Coiled coil</keyword>
<evidence type="ECO:0000256" key="5">
    <source>
        <dbReference type="ARBA" id="ARBA00023054"/>
    </source>
</evidence>
<dbReference type="GO" id="GO:0030833">
    <property type="term" value="P:regulation of actin filament polymerization"/>
    <property type="evidence" value="ECO:0007669"/>
    <property type="project" value="TreeGrafter"/>
</dbReference>
<reference evidence="13" key="1">
    <citation type="submission" date="2016-04" db="UniProtKB">
        <authorList>
            <consortium name="WormBaseParasite"/>
        </authorList>
    </citation>
    <scope>IDENTIFICATION</scope>
</reference>
<evidence type="ECO:0000256" key="1">
    <source>
        <dbReference type="ARBA" id="ARBA00004245"/>
    </source>
</evidence>
<evidence type="ECO:0000256" key="3">
    <source>
        <dbReference type="ARBA" id="ARBA00022443"/>
    </source>
</evidence>
<evidence type="ECO:0000256" key="4">
    <source>
        <dbReference type="ARBA" id="ARBA00022490"/>
    </source>
</evidence>
<dbReference type="Pfam" id="PF00241">
    <property type="entry name" value="Cofilin_ADF"/>
    <property type="match status" value="1"/>
</dbReference>
<dbReference type="GO" id="GO:0048812">
    <property type="term" value="P:neuron projection morphogenesis"/>
    <property type="evidence" value="ECO:0007669"/>
    <property type="project" value="TreeGrafter"/>
</dbReference>
<dbReference type="GO" id="GO:0030027">
    <property type="term" value="C:lamellipodium"/>
    <property type="evidence" value="ECO:0007669"/>
    <property type="project" value="TreeGrafter"/>
</dbReference>
<evidence type="ECO:0000259" key="11">
    <source>
        <dbReference type="PROSITE" id="PS51263"/>
    </source>
</evidence>
<dbReference type="Gene3D" id="2.30.30.40">
    <property type="entry name" value="SH3 Domains"/>
    <property type="match status" value="1"/>
</dbReference>
<dbReference type="InterPro" id="IPR002108">
    <property type="entry name" value="ADF-H"/>
</dbReference>
<feature type="region of interest" description="Disordered" evidence="9">
    <location>
        <begin position="182"/>
        <end position="246"/>
    </location>
</feature>
<feature type="compositionally biased region" description="Polar residues" evidence="9">
    <location>
        <begin position="227"/>
        <end position="246"/>
    </location>
</feature>
<evidence type="ECO:0000313" key="13">
    <source>
        <dbReference type="WBParaSite" id="SMUV_0000798501-mRNA-1"/>
    </source>
</evidence>
<dbReference type="InterPro" id="IPR036028">
    <property type="entry name" value="SH3-like_dom_sf"/>
</dbReference>
<dbReference type="GO" id="GO:0045773">
    <property type="term" value="P:positive regulation of axon extension"/>
    <property type="evidence" value="ECO:0007669"/>
    <property type="project" value="TreeGrafter"/>
</dbReference>
<keyword evidence="6" id="KW-0009">Actin-binding</keyword>
<dbReference type="SMART" id="SM00102">
    <property type="entry name" value="ADF"/>
    <property type="match status" value="1"/>
</dbReference>
<evidence type="ECO:0000313" key="12">
    <source>
        <dbReference type="Proteomes" id="UP000046393"/>
    </source>
</evidence>
<comment type="subcellular location">
    <subcellularLocation>
        <location evidence="1">Cytoplasm</location>
        <location evidence="1">Cytoskeleton</location>
    </subcellularLocation>
</comment>
<dbReference type="PROSITE" id="PS51263">
    <property type="entry name" value="ADF_H"/>
    <property type="match status" value="1"/>
</dbReference>
<dbReference type="GO" id="GO:0005884">
    <property type="term" value="C:actin filament"/>
    <property type="evidence" value="ECO:0007669"/>
    <property type="project" value="TreeGrafter"/>
</dbReference>
<dbReference type="SUPFAM" id="SSF55753">
    <property type="entry name" value="Actin depolymerizing proteins"/>
    <property type="match status" value="1"/>
</dbReference>
<dbReference type="PANTHER" id="PTHR10829">
    <property type="entry name" value="CORTACTIN AND DREBRIN"/>
    <property type="match status" value="1"/>
</dbReference>
<protein>
    <submittedName>
        <fullName evidence="13">Drebrin-like protein</fullName>
    </submittedName>
</protein>
<accession>A0A158R5S8</accession>
<dbReference type="PANTHER" id="PTHR10829:SF25">
    <property type="entry name" value="DREBRIN-LIKE PROTEIN"/>
    <property type="match status" value="1"/>
</dbReference>
<dbReference type="STRING" id="451379.A0A158R5S8"/>
<dbReference type="CDD" id="cd11960">
    <property type="entry name" value="SH3_Abp1_eu"/>
    <property type="match status" value="1"/>
</dbReference>
<dbReference type="GO" id="GO:0030864">
    <property type="term" value="C:cortical actin cytoskeleton"/>
    <property type="evidence" value="ECO:0007669"/>
    <property type="project" value="TreeGrafter"/>
</dbReference>
<dbReference type="GO" id="GO:0045211">
    <property type="term" value="C:postsynaptic membrane"/>
    <property type="evidence" value="ECO:0007669"/>
    <property type="project" value="TreeGrafter"/>
</dbReference>
<dbReference type="GO" id="GO:0030425">
    <property type="term" value="C:dendrite"/>
    <property type="evidence" value="ECO:0007669"/>
    <property type="project" value="TreeGrafter"/>
</dbReference>
<evidence type="ECO:0000256" key="9">
    <source>
        <dbReference type="SAM" id="MobiDB-lite"/>
    </source>
</evidence>
<sequence>MTLDLRNRNDILSKYNKVIEDCSCSSWLILDYEGNSNKLKVGDYGDSGIEEMLTCFNSGKLQYGIMAMPASGTRQPKIILIRWQGDGVPSERLAVSVRHAEDLRFFLKGIHAVITARNEDDIDLKSIEKVVSKLGGVSDDKSSDNVPFVEPHPVSSVYRPIKPNRDIDLSKRDQFWKKIEEEENDRRREEEQRSAEKIAAVNRDREELSQRLHEELRIKEHELKSETPVNTPSSSEQNQLNSKKYSNLINGRKQLFEQKANELRDSQIKITHKTGFTNFSPAKHSSKPAIESTDIKGKDAEESSVISTNTLPAAPSPETSSVFQRTFAEEHTEQVTEIHCAVPSYYEEPPCDVDDNESSNIQEPDRVFSPNDYGGSSVETPLKSVNSGNDGSGLRAVALWDYQAADDTEISFDPDDIISEIDQIDEGWWRGRGPDGKYGLFPANYVSVLPN</sequence>
<dbReference type="InterPro" id="IPR029006">
    <property type="entry name" value="ADF-H/Gelsolin-like_dom_sf"/>
</dbReference>
<dbReference type="InterPro" id="IPR001452">
    <property type="entry name" value="SH3_domain"/>
</dbReference>
<feature type="region of interest" description="Disordered" evidence="9">
    <location>
        <begin position="277"/>
        <end position="303"/>
    </location>
</feature>
<dbReference type="FunFam" id="2.30.30.40:FF:000046">
    <property type="entry name" value="Drebrin-like protein isoform B"/>
    <property type="match status" value="1"/>
</dbReference>
<dbReference type="PROSITE" id="PS50002">
    <property type="entry name" value="SH3"/>
    <property type="match status" value="1"/>
</dbReference>
<keyword evidence="12" id="KW-1185">Reference proteome</keyword>
<dbReference type="PRINTS" id="PR00452">
    <property type="entry name" value="SH3DOMAIN"/>
</dbReference>
<keyword evidence="3 8" id="KW-0728">SH3 domain</keyword>